<keyword evidence="2" id="KW-0812">Transmembrane</keyword>
<feature type="transmembrane region" description="Helical" evidence="2">
    <location>
        <begin position="111"/>
        <end position="132"/>
    </location>
</feature>
<keyword evidence="4" id="KW-1185">Reference proteome</keyword>
<feature type="region of interest" description="Disordered" evidence="1">
    <location>
        <begin position="181"/>
        <end position="332"/>
    </location>
</feature>
<keyword evidence="2" id="KW-1133">Transmembrane helix</keyword>
<gene>
    <name evidence="3" type="ORF">GOSPT_048_00200</name>
</gene>
<feature type="compositionally biased region" description="Polar residues" evidence="1">
    <location>
        <begin position="258"/>
        <end position="289"/>
    </location>
</feature>
<sequence length="332" mass="35890">MSQFLDPRRDPASAQADGQRERPKLPDSVAIACELWIVVVIARIVTAVAQYPTLRDTMNQRASDLPADTPRAEVDLMTSSGFLIAITVITAVVLSAISLTFVWFVRKGYNWARVLLGAMGVFVLIDMAFSLIAGVDPWWIGIPLIIGGIAALGATILLLRRESDAYCRAMAAYRRPQPTPFGYPAPPGYPPQYPQAPPYPQTPPYQQSPPPYTPYPQSYGQAPDQQPPAGGQYPDNAPYAQGSPTSWEDEARRRGWQPPTTGESASPQKATPQTGSLQKDPNTVGTPSGTVGGDYASGEGDRPDEAGLHSHENESTPRSEPSTDRKQSSDPS</sequence>
<comment type="caution">
    <text evidence="3">The sequence shown here is derived from an EMBL/GenBank/DDBJ whole genome shotgun (WGS) entry which is preliminary data.</text>
</comment>
<keyword evidence="2" id="KW-0472">Membrane</keyword>
<feature type="compositionally biased region" description="Low complexity" evidence="1">
    <location>
        <begin position="215"/>
        <end position="235"/>
    </location>
</feature>
<feature type="compositionally biased region" description="Pro residues" evidence="1">
    <location>
        <begin position="181"/>
        <end position="214"/>
    </location>
</feature>
<dbReference type="AlphaFoldDB" id="H5TYT2"/>
<dbReference type="eggNOG" id="COG1716">
    <property type="taxonomic scope" value="Bacteria"/>
</dbReference>
<dbReference type="Proteomes" id="UP000005845">
    <property type="component" value="Unassembled WGS sequence"/>
</dbReference>
<feature type="region of interest" description="Disordered" evidence="1">
    <location>
        <begin position="1"/>
        <end position="21"/>
    </location>
</feature>
<proteinExistence type="predicted"/>
<evidence type="ECO:0008006" key="5">
    <source>
        <dbReference type="Google" id="ProtNLM"/>
    </source>
</evidence>
<protein>
    <recommendedName>
        <fullName evidence="5">Transmembrane protein</fullName>
    </recommendedName>
</protein>
<feature type="compositionally biased region" description="Basic and acidic residues" evidence="1">
    <location>
        <begin position="1"/>
        <end position="11"/>
    </location>
</feature>
<organism evidence="3 4">
    <name type="scientific">Gordonia sputi NBRC 100414</name>
    <dbReference type="NCBI Taxonomy" id="1089453"/>
    <lineage>
        <taxon>Bacteria</taxon>
        <taxon>Bacillati</taxon>
        <taxon>Actinomycetota</taxon>
        <taxon>Actinomycetes</taxon>
        <taxon>Mycobacteriales</taxon>
        <taxon>Gordoniaceae</taxon>
        <taxon>Gordonia</taxon>
    </lineage>
</organism>
<feature type="transmembrane region" description="Helical" evidence="2">
    <location>
        <begin position="29"/>
        <end position="51"/>
    </location>
</feature>
<feature type="transmembrane region" description="Helical" evidence="2">
    <location>
        <begin position="82"/>
        <end position="104"/>
    </location>
</feature>
<feature type="compositionally biased region" description="Basic and acidic residues" evidence="1">
    <location>
        <begin position="299"/>
        <end position="332"/>
    </location>
</feature>
<reference evidence="3 4" key="1">
    <citation type="submission" date="2012-02" db="EMBL/GenBank/DDBJ databases">
        <title>Whole genome shotgun sequence of Gordonia sputi NBRC 100414.</title>
        <authorList>
            <person name="Yoshida I."/>
            <person name="Hosoyama A."/>
            <person name="Tsuchikane K."/>
            <person name="Katsumata H."/>
            <person name="Yamazaki S."/>
            <person name="Fujita N."/>
        </authorList>
    </citation>
    <scope>NUCLEOTIDE SEQUENCE [LARGE SCALE GENOMIC DNA]</scope>
    <source>
        <strain evidence="3 4">NBRC 100414</strain>
    </source>
</reference>
<dbReference type="EMBL" id="BAFC01000048">
    <property type="protein sequence ID" value="GAB38640.1"/>
    <property type="molecule type" value="Genomic_DNA"/>
</dbReference>
<dbReference type="RefSeq" id="WP_005204662.1">
    <property type="nucleotide sequence ID" value="NZ_BAFC01000048.1"/>
</dbReference>
<evidence type="ECO:0000313" key="4">
    <source>
        <dbReference type="Proteomes" id="UP000005845"/>
    </source>
</evidence>
<feature type="transmembrane region" description="Helical" evidence="2">
    <location>
        <begin position="138"/>
        <end position="159"/>
    </location>
</feature>
<accession>H5TYT2</accession>
<evidence type="ECO:0000256" key="2">
    <source>
        <dbReference type="SAM" id="Phobius"/>
    </source>
</evidence>
<name>H5TYT2_9ACTN</name>
<evidence type="ECO:0000313" key="3">
    <source>
        <dbReference type="EMBL" id="GAB38640.1"/>
    </source>
</evidence>
<evidence type="ECO:0000256" key="1">
    <source>
        <dbReference type="SAM" id="MobiDB-lite"/>
    </source>
</evidence>